<dbReference type="SUPFAM" id="SSF53720">
    <property type="entry name" value="ALDH-like"/>
    <property type="match status" value="2"/>
</dbReference>
<accession>A0ABR2XET8</accession>
<dbReference type="InterPro" id="IPR015590">
    <property type="entry name" value="Aldehyde_DH_dom"/>
</dbReference>
<comment type="similarity">
    <text evidence="1">Belongs to the aldehyde dehydrogenase family.</text>
</comment>
<dbReference type="Gene3D" id="3.40.309.10">
    <property type="entry name" value="Aldehyde Dehydrogenase, Chain A, domain 2"/>
    <property type="match status" value="1"/>
</dbReference>
<dbReference type="PANTHER" id="PTHR43720:SF2">
    <property type="entry name" value="2-AMINOMUCONIC SEMIALDEHYDE DEHYDROGENASE"/>
    <property type="match status" value="1"/>
</dbReference>
<proteinExistence type="inferred from homology"/>
<dbReference type="InterPro" id="IPR016162">
    <property type="entry name" value="Ald_DH_N"/>
</dbReference>
<dbReference type="PANTHER" id="PTHR43720">
    <property type="entry name" value="2-AMINOMUCONIC SEMIALDEHYDE DEHYDROGENASE"/>
    <property type="match status" value="1"/>
</dbReference>
<reference evidence="4 5" key="1">
    <citation type="submission" date="2024-02" db="EMBL/GenBank/DDBJ databases">
        <title>First draft genome assembly of two strains of Seiridium cardinale.</title>
        <authorList>
            <person name="Emiliani G."/>
            <person name="Scali E."/>
        </authorList>
    </citation>
    <scope>NUCLEOTIDE SEQUENCE [LARGE SCALE GENOMIC DNA]</scope>
    <source>
        <strain evidence="4 5">BM-138-000479</strain>
    </source>
</reference>
<feature type="domain" description="Aldehyde dehydrogenase" evidence="3">
    <location>
        <begin position="99"/>
        <end position="223"/>
    </location>
</feature>
<sequence length="243" mass="26895">MLDNVELLAAILTRETGKSECGKAYHGIADTQLEDELQYEDDEVKIVSTHVPYGVIGAISPWNFPFILSVIKISSALGHRKLRDHQTVPFHTIHNSESFITTGEEDAPDRKGFWIAPVIVVRPREDSYLVAVEQLGPIIPVMSGSDEADVIARANIDNGGLGASVHTPDLDRAQKIARQLESGMVWINKSEIPHHAGFLEGMKLSGYGGELGKQALLSYCYTHDISIWEVMQRKKCMRAGLFL</sequence>
<keyword evidence="5" id="KW-1185">Reference proteome</keyword>
<dbReference type="Proteomes" id="UP001465668">
    <property type="component" value="Unassembled WGS sequence"/>
</dbReference>
<dbReference type="InterPro" id="IPR016163">
    <property type="entry name" value="Ald_DH_C"/>
</dbReference>
<protein>
    <recommendedName>
        <fullName evidence="3">Aldehyde dehydrogenase domain-containing protein</fullName>
    </recommendedName>
</protein>
<evidence type="ECO:0000313" key="5">
    <source>
        <dbReference type="Proteomes" id="UP001465668"/>
    </source>
</evidence>
<comment type="caution">
    <text evidence="4">The sequence shown here is derived from an EMBL/GenBank/DDBJ whole genome shotgun (WGS) entry which is preliminary data.</text>
</comment>
<evidence type="ECO:0000313" key="4">
    <source>
        <dbReference type="EMBL" id="KAK9772318.1"/>
    </source>
</evidence>
<dbReference type="Gene3D" id="3.40.605.10">
    <property type="entry name" value="Aldehyde Dehydrogenase, Chain A, domain 1"/>
    <property type="match status" value="1"/>
</dbReference>
<organism evidence="4 5">
    <name type="scientific">Seiridium cardinale</name>
    <dbReference type="NCBI Taxonomy" id="138064"/>
    <lineage>
        <taxon>Eukaryota</taxon>
        <taxon>Fungi</taxon>
        <taxon>Dikarya</taxon>
        <taxon>Ascomycota</taxon>
        <taxon>Pezizomycotina</taxon>
        <taxon>Sordariomycetes</taxon>
        <taxon>Xylariomycetidae</taxon>
        <taxon>Amphisphaeriales</taxon>
        <taxon>Sporocadaceae</taxon>
        <taxon>Seiridium</taxon>
    </lineage>
</organism>
<evidence type="ECO:0000259" key="3">
    <source>
        <dbReference type="Pfam" id="PF00171"/>
    </source>
</evidence>
<keyword evidence="2" id="KW-0520">NAD</keyword>
<feature type="domain" description="Aldehyde dehydrogenase" evidence="3">
    <location>
        <begin position="23"/>
        <end position="77"/>
    </location>
</feature>
<name>A0ABR2XET8_9PEZI</name>
<dbReference type="Pfam" id="PF00171">
    <property type="entry name" value="Aldedh"/>
    <property type="match status" value="2"/>
</dbReference>
<dbReference type="InterPro" id="IPR016161">
    <property type="entry name" value="Ald_DH/histidinol_DH"/>
</dbReference>
<dbReference type="EMBL" id="JARVKM010000063">
    <property type="protein sequence ID" value="KAK9772318.1"/>
    <property type="molecule type" value="Genomic_DNA"/>
</dbReference>
<evidence type="ECO:0000256" key="1">
    <source>
        <dbReference type="ARBA" id="ARBA00009986"/>
    </source>
</evidence>
<gene>
    <name evidence="4" type="ORF">SCAR479_11018</name>
</gene>
<evidence type="ECO:0000256" key="2">
    <source>
        <dbReference type="ARBA" id="ARBA00023027"/>
    </source>
</evidence>